<dbReference type="AlphaFoldDB" id="A0A2P2N5Y2"/>
<reference evidence="1" key="1">
    <citation type="submission" date="2018-02" db="EMBL/GenBank/DDBJ databases">
        <title>Rhizophora mucronata_Transcriptome.</title>
        <authorList>
            <person name="Meera S.P."/>
            <person name="Sreeshan A."/>
            <person name="Augustine A."/>
        </authorList>
    </citation>
    <scope>NUCLEOTIDE SEQUENCE</scope>
    <source>
        <tissue evidence="1">Leaf</tissue>
    </source>
</reference>
<sequence length="43" mass="5333">MVVKVIFQMGFLFRYERWLIPCWDFPFGSYFVVKFFIWCVSVT</sequence>
<name>A0A2P2N5Y2_RHIMU</name>
<protein>
    <submittedName>
        <fullName evidence="1">Uncharacterized protein</fullName>
    </submittedName>
</protein>
<accession>A0A2P2N5Y2</accession>
<dbReference type="EMBL" id="GGEC01057366">
    <property type="protein sequence ID" value="MBX37850.1"/>
    <property type="molecule type" value="Transcribed_RNA"/>
</dbReference>
<evidence type="ECO:0000313" key="1">
    <source>
        <dbReference type="EMBL" id="MBX37850.1"/>
    </source>
</evidence>
<organism evidence="1">
    <name type="scientific">Rhizophora mucronata</name>
    <name type="common">Asiatic mangrove</name>
    <dbReference type="NCBI Taxonomy" id="61149"/>
    <lineage>
        <taxon>Eukaryota</taxon>
        <taxon>Viridiplantae</taxon>
        <taxon>Streptophyta</taxon>
        <taxon>Embryophyta</taxon>
        <taxon>Tracheophyta</taxon>
        <taxon>Spermatophyta</taxon>
        <taxon>Magnoliopsida</taxon>
        <taxon>eudicotyledons</taxon>
        <taxon>Gunneridae</taxon>
        <taxon>Pentapetalae</taxon>
        <taxon>rosids</taxon>
        <taxon>fabids</taxon>
        <taxon>Malpighiales</taxon>
        <taxon>Rhizophoraceae</taxon>
        <taxon>Rhizophora</taxon>
    </lineage>
</organism>
<proteinExistence type="predicted"/>